<organism evidence="3 4">
    <name type="scientific">Methylophilales bacterium HTCC2181</name>
    <dbReference type="NCBI Taxonomy" id="383631"/>
    <lineage>
        <taxon>Bacteria</taxon>
        <taxon>Pseudomonadati</taxon>
        <taxon>Pseudomonadota</taxon>
        <taxon>Betaproteobacteria</taxon>
        <taxon>Nitrosomonadales</taxon>
        <taxon>OM43 clade</taxon>
    </lineage>
</organism>
<evidence type="ECO:0000256" key="2">
    <source>
        <dbReference type="SAM" id="Phobius"/>
    </source>
</evidence>
<protein>
    <submittedName>
        <fullName evidence="3">Uncharacterized protein</fullName>
    </submittedName>
</protein>
<gene>
    <name evidence="3" type="ORF">MB2181_04160</name>
</gene>
<comment type="caution">
    <text evidence="3">The sequence shown here is derived from an EMBL/GenBank/DDBJ whole genome shotgun (WGS) entry which is preliminary data.</text>
</comment>
<evidence type="ECO:0000256" key="1">
    <source>
        <dbReference type="SAM" id="Coils"/>
    </source>
</evidence>
<dbReference type="Proteomes" id="UP000054262">
    <property type="component" value="Unassembled WGS sequence"/>
</dbReference>
<keyword evidence="2" id="KW-1133">Transmembrane helix</keyword>
<keyword evidence="1" id="KW-0175">Coiled coil</keyword>
<name>A0P6S9_9PROT</name>
<dbReference type="EMBL" id="AAUX01000001">
    <property type="protein sequence ID" value="EAV47239.1"/>
    <property type="molecule type" value="Genomic_DNA"/>
</dbReference>
<feature type="coiled-coil region" evidence="1">
    <location>
        <begin position="98"/>
        <end position="125"/>
    </location>
</feature>
<sequence>MKNKSLIIIVIQAVMIVMLVWIILILGMDEFIEEELDNDEGVIVDYTRSIDDLTYVTLPLAVEKNSGITTIPIQSSTKSYDYSSYGEVMSLSDLFLKKNKLENLLRNKNKINAQLAEELEHLKKLIILNQDDKNIADSIIHEKEIDISNLKNDLGVIQNDISNTLINTEHHWGPYFAELISQTGQQASSPILNNKHRLIKITIPSVNLHKVPPRKIDVYLSSNEKISYASTFVSKAPNSDESLQGKSFYYEVGNTELNIGERIKANIKDTANKAAITSLFIPRNSVVWSNGKPWIFIKVNDGEFLRKPLIKPIETSAGWLVEEGPFMAGELLVTDGAQLLLSEEFKYQIKNENED</sequence>
<dbReference type="AlphaFoldDB" id="A0P6S9"/>
<dbReference type="OrthoDB" id="7059230at2"/>
<evidence type="ECO:0000313" key="3">
    <source>
        <dbReference type="EMBL" id="EAV47239.1"/>
    </source>
</evidence>
<keyword evidence="2" id="KW-0812">Transmembrane</keyword>
<proteinExistence type="predicted"/>
<accession>A0P6S9</accession>
<feature type="transmembrane region" description="Helical" evidence="2">
    <location>
        <begin position="6"/>
        <end position="26"/>
    </location>
</feature>
<keyword evidence="4" id="KW-1185">Reference proteome</keyword>
<evidence type="ECO:0000313" key="4">
    <source>
        <dbReference type="Proteomes" id="UP000054262"/>
    </source>
</evidence>
<reference evidence="3 4" key="1">
    <citation type="submission" date="2006-11" db="EMBL/GenBank/DDBJ databases">
        <authorList>
            <person name="Giovannoni S."/>
            <person name="Vergin K."/>
            <person name="Ferriera S."/>
            <person name="Johnson J."/>
            <person name="Kravitz S."/>
            <person name="Beeson K."/>
            <person name="Sutton G."/>
            <person name="Rogers Y.-H."/>
            <person name="Friedman R."/>
            <person name="Frazier M."/>
            <person name="Venter J.C."/>
        </authorList>
    </citation>
    <scope>NUCLEOTIDE SEQUENCE [LARGE SCALE GENOMIC DNA]</scope>
    <source>
        <strain evidence="3 4">HTCC2181</strain>
    </source>
</reference>
<keyword evidence="2" id="KW-0472">Membrane</keyword>